<evidence type="ECO:0000256" key="1">
    <source>
        <dbReference type="SAM" id="Phobius"/>
    </source>
</evidence>
<dbReference type="AlphaFoldDB" id="K2G3A3"/>
<accession>K2G3A3</accession>
<comment type="caution">
    <text evidence="2">The sequence shown here is derived from an EMBL/GenBank/DDBJ whole genome shotgun (WGS) entry which is preliminary data.</text>
</comment>
<keyword evidence="1" id="KW-0812">Transmembrane</keyword>
<gene>
    <name evidence="2" type="ORF">ACD_3C00010G0001</name>
</gene>
<organism evidence="2">
    <name type="scientific">uncultured bacterium</name>
    <name type="common">gcode 4</name>
    <dbReference type="NCBI Taxonomy" id="1234023"/>
    <lineage>
        <taxon>Bacteria</taxon>
        <taxon>environmental samples</taxon>
    </lineage>
</organism>
<sequence>MLINYITFSILIFLDLIKILIIIEVILSWLQLFGIVVRIRFLQSITKPIYDKVKKFIPTSFWPIDFTPIIVFIVIQAVYAFILMLNPWVLVLLP</sequence>
<feature type="transmembrane region" description="Helical" evidence="1">
    <location>
        <begin position="6"/>
        <end position="39"/>
    </location>
</feature>
<protein>
    <recommendedName>
        <fullName evidence="3">YggT family protein</fullName>
    </recommendedName>
</protein>
<name>K2G3A3_9BACT</name>
<dbReference type="InterPro" id="IPR003425">
    <property type="entry name" value="CCB3/YggT"/>
</dbReference>
<dbReference type="EMBL" id="AMFJ01000284">
    <property type="protein sequence ID" value="EKE28807.1"/>
    <property type="molecule type" value="Genomic_DNA"/>
</dbReference>
<reference evidence="2" key="1">
    <citation type="journal article" date="2012" name="Science">
        <title>Fermentation, hydrogen, and sulfur metabolism in multiple uncultivated bacterial phyla.</title>
        <authorList>
            <person name="Wrighton K.C."/>
            <person name="Thomas B.C."/>
            <person name="Sharon I."/>
            <person name="Miller C.S."/>
            <person name="Castelle C.J."/>
            <person name="VerBerkmoes N.C."/>
            <person name="Wilkins M.J."/>
            <person name="Hettich R.L."/>
            <person name="Lipton M.S."/>
            <person name="Williams K.H."/>
            <person name="Long P.E."/>
            <person name="Banfield J.F."/>
        </authorList>
    </citation>
    <scope>NUCLEOTIDE SEQUENCE [LARGE SCALE GENOMIC DNA]</scope>
</reference>
<keyword evidence="1" id="KW-0472">Membrane</keyword>
<dbReference type="Pfam" id="PF02325">
    <property type="entry name" value="CCB3_YggT"/>
    <property type="match status" value="1"/>
</dbReference>
<dbReference type="GO" id="GO:0016020">
    <property type="term" value="C:membrane"/>
    <property type="evidence" value="ECO:0007669"/>
    <property type="project" value="InterPro"/>
</dbReference>
<feature type="transmembrane region" description="Helical" evidence="1">
    <location>
        <begin position="60"/>
        <end position="85"/>
    </location>
</feature>
<proteinExistence type="predicted"/>
<evidence type="ECO:0000313" key="2">
    <source>
        <dbReference type="EMBL" id="EKE28807.1"/>
    </source>
</evidence>
<keyword evidence="1" id="KW-1133">Transmembrane helix</keyword>
<evidence type="ECO:0008006" key="3">
    <source>
        <dbReference type="Google" id="ProtNLM"/>
    </source>
</evidence>